<evidence type="ECO:0000313" key="1">
    <source>
        <dbReference type="EMBL" id="KYN23181.1"/>
    </source>
</evidence>
<organism evidence="1 2">
    <name type="scientific">Trachymyrmex cornetzi</name>
    <dbReference type="NCBI Taxonomy" id="471704"/>
    <lineage>
        <taxon>Eukaryota</taxon>
        <taxon>Metazoa</taxon>
        <taxon>Ecdysozoa</taxon>
        <taxon>Arthropoda</taxon>
        <taxon>Hexapoda</taxon>
        <taxon>Insecta</taxon>
        <taxon>Pterygota</taxon>
        <taxon>Neoptera</taxon>
        <taxon>Endopterygota</taxon>
        <taxon>Hymenoptera</taxon>
        <taxon>Apocrita</taxon>
        <taxon>Aculeata</taxon>
        <taxon>Formicoidea</taxon>
        <taxon>Formicidae</taxon>
        <taxon>Myrmicinae</taxon>
        <taxon>Trachymyrmex</taxon>
    </lineage>
</organism>
<keyword evidence="2" id="KW-1185">Reference proteome</keyword>
<reference evidence="1 2" key="1">
    <citation type="submission" date="2015-09" db="EMBL/GenBank/DDBJ databases">
        <title>Trachymyrmex cornetzi WGS genome.</title>
        <authorList>
            <person name="Nygaard S."/>
            <person name="Hu H."/>
            <person name="Boomsma J."/>
            <person name="Zhang G."/>
        </authorList>
    </citation>
    <scope>NUCLEOTIDE SEQUENCE [LARGE SCALE GENOMIC DNA]</scope>
    <source>
        <strain evidence="1">Tcor2-1</strain>
        <tissue evidence="1">Whole body</tissue>
    </source>
</reference>
<dbReference type="Proteomes" id="UP000078492">
    <property type="component" value="Unassembled WGS sequence"/>
</dbReference>
<dbReference type="AlphaFoldDB" id="A0A151JCA9"/>
<sequence length="142" mass="16354">MIDILNITGEPIFDDRIVKIEIGKLANFFASIVAVRPPKKDDNNAQALIELIQSNNLTDDTKIVLQLRLLLHLLPPRTRIRSKKTQWKPSIPECKDSIIISTTVSIMIINIRQYKIILTSLLHRTERKRATSLKVSRYKLEI</sequence>
<protein>
    <submittedName>
        <fullName evidence="1">Uncharacterized protein</fullName>
    </submittedName>
</protein>
<accession>A0A151JCA9</accession>
<dbReference type="EMBL" id="KQ979056">
    <property type="protein sequence ID" value="KYN23181.1"/>
    <property type="molecule type" value="Genomic_DNA"/>
</dbReference>
<evidence type="ECO:0000313" key="2">
    <source>
        <dbReference type="Proteomes" id="UP000078492"/>
    </source>
</evidence>
<name>A0A151JCA9_9HYME</name>
<gene>
    <name evidence="1" type="ORF">ALC57_04401</name>
</gene>
<proteinExistence type="predicted"/>